<feature type="domain" description="Membrane anchor Opy2 N-terminal" evidence="3">
    <location>
        <begin position="24"/>
        <end position="57"/>
    </location>
</feature>
<feature type="compositionally biased region" description="Acidic residues" evidence="1">
    <location>
        <begin position="270"/>
        <end position="289"/>
    </location>
</feature>
<reference evidence="4" key="1">
    <citation type="journal article" date="2021" name="Open Biol.">
        <title>Shared evolutionary footprints suggest mitochondrial oxidative damage underlies multiple complex I losses in fungi.</title>
        <authorList>
            <person name="Schikora-Tamarit M.A."/>
            <person name="Marcet-Houben M."/>
            <person name="Nosek J."/>
            <person name="Gabaldon T."/>
        </authorList>
    </citation>
    <scope>NUCLEOTIDE SEQUENCE</scope>
    <source>
        <strain evidence="4">CBS6341</strain>
    </source>
</reference>
<proteinExistence type="predicted"/>
<dbReference type="Proteomes" id="UP000769528">
    <property type="component" value="Unassembled WGS sequence"/>
</dbReference>
<evidence type="ECO:0000259" key="3">
    <source>
        <dbReference type="Pfam" id="PF09463"/>
    </source>
</evidence>
<dbReference type="OrthoDB" id="2402916at2759"/>
<gene>
    <name evidence="4" type="ORF">WICMUC_001265</name>
</gene>
<dbReference type="InterPro" id="IPR018571">
    <property type="entry name" value="Membrane_anchor_Opy2_N"/>
</dbReference>
<organism evidence="4 5">
    <name type="scientific">Wickerhamomyces mucosus</name>
    <dbReference type="NCBI Taxonomy" id="1378264"/>
    <lineage>
        <taxon>Eukaryota</taxon>
        <taxon>Fungi</taxon>
        <taxon>Dikarya</taxon>
        <taxon>Ascomycota</taxon>
        <taxon>Saccharomycotina</taxon>
        <taxon>Saccharomycetes</taxon>
        <taxon>Phaffomycetales</taxon>
        <taxon>Wickerhamomycetaceae</taxon>
        <taxon>Wickerhamomyces</taxon>
    </lineage>
</organism>
<dbReference type="Pfam" id="PF09463">
    <property type="entry name" value="Opy2"/>
    <property type="match status" value="1"/>
</dbReference>
<dbReference type="EMBL" id="JAEUBF010000390">
    <property type="protein sequence ID" value="KAH3679070.1"/>
    <property type="molecule type" value="Genomic_DNA"/>
</dbReference>
<comment type="caution">
    <text evidence="4">The sequence shown here is derived from an EMBL/GenBank/DDBJ whole genome shotgun (WGS) entry which is preliminary data.</text>
</comment>
<keyword evidence="2" id="KW-0812">Transmembrane</keyword>
<keyword evidence="5" id="KW-1185">Reference proteome</keyword>
<feature type="compositionally biased region" description="Acidic residues" evidence="1">
    <location>
        <begin position="252"/>
        <end position="262"/>
    </location>
</feature>
<feature type="transmembrane region" description="Helical" evidence="2">
    <location>
        <begin position="70"/>
        <end position="92"/>
    </location>
</feature>
<keyword evidence="2" id="KW-0472">Membrane</keyword>
<keyword evidence="2" id="KW-1133">Transmembrane helix</keyword>
<feature type="region of interest" description="Disordered" evidence="1">
    <location>
        <begin position="249"/>
        <end position="294"/>
    </location>
</feature>
<accession>A0A9P8THQ4</accession>
<name>A0A9P8THQ4_9ASCO</name>
<protein>
    <recommendedName>
        <fullName evidence="3">Membrane anchor Opy2 N-terminal domain-containing protein</fullName>
    </recommendedName>
</protein>
<evidence type="ECO:0000313" key="4">
    <source>
        <dbReference type="EMBL" id="KAH3679070.1"/>
    </source>
</evidence>
<dbReference type="AlphaFoldDB" id="A0A9P8THQ4"/>
<evidence type="ECO:0000313" key="5">
    <source>
        <dbReference type="Proteomes" id="UP000769528"/>
    </source>
</evidence>
<reference evidence="4" key="2">
    <citation type="submission" date="2021-01" db="EMBL/GenBank/DDBJ databases">
        <authorList>
            <person name="Schikora-Tamarit M.A."/>
        </authorList>
    </citation>
    <scope>NUCLEOTIDE SEQUENCE</scope>
    <source>
        <strain evidence="4">CBS6341</strain>
    </source>
</reference>
<evidence type="ECO:0000256" key="2">
    <source>
        <dbReference type="SAM" id="Phobius"/>
    </source>
</evidence>
<evidence type="ECO:0000256" key="1">
    <source>
        <dbReference type="SAM" id="MobiDB-lite"/>
    </source>
</evidence>
<sequence>MSQTLVSQATVSSLFPRATDSNGCIVCSDVPDCPSCPAGKSCSLTIQSCTECSTAYCSANSSGILSKASIGGLAGGIIGGIIILLFLGFLFYRYYLKKRIAFNRIHQTKDYSEFEDIDMEFHHNILREEAMEKPSTRTSIATTIFTRASNIIPIAYIPGVTIGTGTNSRASTYSYNTYNSEIAGDRYSKASIVGNPMLTTTAIRAKPKLISVDSKSPANSYTPHTAVSAIQLGGVKSVKVEKKKNFQVHDDVIEEEDEEYEEDKPKQNDEYDPFIIDDEGDDNDSDEEYDVRSKFSTGSVLLDVEVDTNSPFEEHHDNPK</sequence>